<dbReference type="InParanoid" id="E3MBW3"/>
<feature type="coiled-coil region" evidence="1">
    <location>
        <begin position="138"/>
        <end position="273"/>
    </location>
</feature>
<dbReference type="eggNOG" id="ENOG502TK1V">
    <property type="taxonomic scope" value="Eukaryota"/>
</dbReference>
<keyword evidence="3" id="KW-1185">Reference proteome</keyword>
<dbReference type="EMBL" id="DS268433">
    <property type="protein sequence ID" value="EFO97880.1"/>
    <property type="molecule type" value="Genomic_DNA"/>
</dbReference>
<organism evidence="3">
    <name type="scientific">Caenorhabditis remanei</name>
    <name type="common">Caenorhabditis vulgaris</name>
    <dbReference type="NCBI Taxonomy" id="31234"/>
    <lineage>
        <taxon>Eukaryota</taxon>
        <taxon>Metazoa</taxon>
        <taxon>Ecdysozoa</taxon>
        <taxon>Nematoda</taxon>
        <taxon>Chromadorea</taxon>
        <taxon>Rhabditida</taxon>
        <taxon>Rhabditina</taxon>
        <taxon>Rhabditomorpha</taxon>
        <taxon>Rhabditoidea</taxon>
        <taxon>Rhabditidae</taxon>
        <taxon>Peloderinae</taxon>
        <taxon>Caenorhabditis</taxon>
    </lineage>
</organism>
<evidence type="ECO:0000256" key="1">
    <source>
        <dbReference type="SAM" id="Coils"/>
    </source>
</evidence>
<feature type="coiled-coil region" evidence="1">
    <location>
        <begin position="395"/>
        <end position="422"/>
    </location>
</feature>
<feature type="coiled-coil region" evidence="1">
    <location>
        <begin position="67"/>
        <end position="94"/>
    </location>
</feature>
<dbReference type="AlphaFoldDB" id="E3MBW3"/>
<dbReference type="OMA" id="MISTADQ"/>
<reference evidence="2" key="1">
    <citation type="submission" date="2007-07" db="EMBL/GenBank/DDBJ databases">
        <title>PCAP assembly of the Caenorhabditis remanei genome.</title>
        <authorList>
            <consortium name="The Caenorhabditis remanei Sequencing Consortium"/>
            <person name="Wilson R.K."/>
        </authorList>
    </citation>
    <scope>NUCLEOTIDE SEQUENCE [LARGE SCALE GENOMIC DNA]</scope>
    <source>
        <strain evidence="2">PB4641</strain>
    </source>
</reference>
<accession>E3MBW3</accession>
<gene>
    <name evidence="2" type="ORF">CRE_16109</name>
</gene>
<sequence>MFGRGFPGLGGGSSGLPGLVETISGCSGFGGGTSTSNIVEGGCTTIPTPFPIPPIFGGGDSGKQKIIDDLRKELRDCKKELEDVKTELRSVKSSRDSAWERENKLERELREMKEVKESNDRIIASIKSKIEINQKNHDEQIANRIEEHEEKMSVLKDKNAECLKTAKEDHEAKMEKLKKEQDRKIKELDEILKKTKQESEVKQATIEEEIKILKSRQANELTIHQREMNRLVEEHQKEREAIRKENEAIINELEEEKKNHRDLEQNLRSEQSTELTNALNHLITFEASNRVLKQFLNITKTVQDTSDALKRIQSYCSTESPESNETKISLNVQGLDELKEKFKMEMFQFQQFIIEEQSAKLEILNACKSCIQKFEESMRNQNLLDICLHLPAAIENKSVEKIKEFEKKAKELSKEMDIASDDVQKRIGMISTADQLEIMNGGSD</sequence>
<evidence type="ECO:0000313" key="3">
    <source>
        <dbReference type="Proteomes" id="UP000008281"/>
    </source>
</evidence>
<evidence type="ECO:0000313" key="2">
    <source>
        <dbReference type="EMBL" id="EFO97880.1"/>
    </source>
</evidence>
<dbReference type="FunCoup" id="E3MBW3">
    <property type="interactions" value="3"/>
</dbReference>
<dbReference type="OrthoDB" id="5883733at2759"/>
<dbReference type="HOGENOM" id="CLU_617116_0_0_1"/>
<dbReference type="STRING" id="31234.E3MBW3"/>
<keyword evidence="1" id="KW-0175">Coiled coil</keyword>
<protein>
    <submittedName>
        <fullName evidence="2">Uncharacterized protein</fullName>
    </submittedName>
</protein>
<dbReference type="Proteomes" id="UP000008281">
    <property type="component" value="Unassembled WGS sequence"/>
</dbReference>
<proteinExistence type="predicted"/>
<name>E3MBW3_CAERE</name>